<accession>A0A0F9CAI3</accession>
<proteinExistence type="predicted"/>
<reference evidence="1" key="1">
    <citation type="journal article" date="2015" name="Nature">
        <title>Complex archaea that bridge the gap between prokaryotes and eukaryotes.</title>
        <authorList>
            <person name="Spang A."/>
            <person name="Saw J.H."/>
            <person name="Jorgensen S.L."/>
            <person name="Zaremba-Niedzwiedzka K."/>
            <person name="Martijn J."/>
            <person name="Lind A.E."/>
            <person name="van Eijk R."/>
            <person name="Schleper C."/>
            <person name="Guy L."/>
            <person name="Ettema T.J."/>
        </authorList>
    </citation>
    <scope>NUCLEOTIDE SEQUENCE</scope>
</reference>
<sequence length="45" mass="5014">MKVVIDLDDKSQAGWALAEIGLKIEEGFIRGIAFPVDWHLEGDET</sequence>
<name>A0A0F9CAI3_9ZZZZ</name>
<dbReference type="AlphaFoldDB" id="A0A0F9CAI3"/>
<dbReference type="EMBL" id="LAZR01037002">
    <property type="protein sequence ID" value="KKL23367.1"/>
    <property type="molecule type" value="Genomic_DNA"/>
</dbReference>
<evidence type="ECO:0000313" key="1">
    <source>
        <dbReference type="EMBL" id="KKL23367.1"/>
    </source>
</evidence>
<comment type="caution">
    <text evidence="1">The sequence shown here is derived from an EMBL/GenBank/DDBJ whole genome shotgun (WGS) entry which is preliminary data.</text>
</comment>
<protein>
    <submittedName>
        <fullName evidence="1">Uncharacterized protein</fullName>
    </submittedName>
</protein>
<organism evidence="1">
    <name type="scientific">marine sediment metagenome</name>
    <dbReference type="NCBI Taxonomy" id="412755"/>
    <lineage>
        <taxon>unclassified sequences</taxon>
        <taxon>metagenomes</taxon>
        <taxon>ecological metagenomes</taxon>
    </lineage>
</organism>
<gene>
    <name evidence="1" type="ORF">LCGC14_2426140</name>
</gene>